<protein>
    <submittedName>
        <fullName evidence="2">Uncharacterized protein</fullName>
    </submittedName>
</protein>
<proteinExistence type="predicted"/>
<dbReference type="EMBL" id="JAVIJP010000026">
    <property type="protein sequence ID" value="KAL3637224.1"/>
    <property type="molecule type" value="Genomic_DNA"/>
</dbReference>
<gene>
    <name evidence="2" type="ORF">CASFOL_019523</name>
</gene>
<evidence type="ECO:0000313" key="3">
    <source>
        <dbReference type="Proteomes" id="UP001632038"/>
    </source>
</evidence>
<sequence>MSSPPPSTYTAGHLQPTTAISAVDYPPPLDHHRQWPGLHDWRCSPINHEINRKDGGDGKAENVCSSRTRRRCFLPHRRRWSLQSQLLTRPTTIWARPESLPNPAVQSESRTLTLGGGTRLESGVEAKAVDVGLGPDSFDPDDGDQFEDDGDRRR</sequence>
<organism evidence="2 3">
    <name type="scientific">Castilleja foliolosa</name>
    <dbReference type="NCBI Taxonomy" id="1961234"/>
    <lineage>
        <taxon>Eukaryota</taxon>
        <taxon>Viridiplantae</taxon>
        <taxon>Streptophyta</taxon>
        <taxon>Embryophyta</taxon>
        <taxon>Tracheophyta</taxon>
        <taxon>Spermatophyta</taxon>
        <taxon>Magnoliopsida</taxon>
        <taxon>eudicotyledons</taxon>
        <taxon>Gunneridae</taxon>
        <taxon>Pentapetalae</taxon>
        <taxon>asterids</taxon>
        <taxon>lamiids</taxon>
        <taxon>Lamiales</taxon>
        <taxon>Orobanchaceae</taxon>
        <taxon>Pedicularideae</taxon>
        <taxon>Castillejinae</taxon>
        <taxon>Castilleja</taxon>
    </lineage>
</organism>
<comment type="caution">
    <text evidence="2">The sequence shown here is derived from an EMBL/GenBank/DDBJ whole genome shotgun (WGS) entry which is preliminary data.</text>
</comment>
<dbReference type="Proteomes" id="UP001632038">
    <property type="component" value="Unassembled WGS sequence"/>
</dbReference>
<feature type="region of interest" description="Disordered" evidence="1">
    <location>
        <begin position="96"/>
        <end position="154"/>
    </location>
</feature>
<evidence type="ECO:0000313" key="2">
    <source>
        <dbReference type="EMBL" id="KAL3637224.1"/>
    </source>
</evidence>
<accession>A0ABD3D7N7</accession>
<keyword evidence="3" id="KW-1185">Reference proteome</keyword>
<dbReference type="AlphaFoldDB" id="A0ABD3D7N7"/>
<name>A0ABD3D7N7_9LAMI</name>
<feature type="compositionally biased region" description="Acidic residues" evidence="1">
    <location>
        <begin position="138"/>
        <end position="154"/>
    </location>
</feature>
<reference evidence="3" key="1">
    <citation type="journal article" date="2024" name="IScience">
        <title>Strigolactones Initiate the Formation of Haustorium-like Structures in Castilleja.</title>
        <authorList>
            <person name="Buerger M."/>
            <person name="Peterson D."/>
            <person name="Chory J."/>
        </authorList>
    </citation>
    <scope>NUCLEOTIDE SEQUENCE [LARGE SCALE GENOMIC DNA]</scope>
</reference>
<evidence type="ECO:0000256" key="1">
    <source>
        <dbReference type="SAM" id="MobiDB-lite"/>
    </source>
</evidence>